<evidence type="ECO:0000313" key="2">
    <source>
        <dbReference type="Proteomes" id="UP000636960"/>
    </source>
</evidence>
<dbReference type="InterPro" id="IPR045778">
    <property type="entry name" value="DUF6204"/>
</dbReference>
<gene>
    <name evidence="1" type="ORF">Ari01nite_62160</name>
</gene>
<sequence>MTMSRTIRVTVRGAFDNLSAPQQAELVAEQGEHDFLRTEYTPEGYLTYDLPARPFFTFRFAETADESEAGLAAAVVRAEEKAAAWMSVRGYATKNVTSQAVDMSAVPLGKRGRREASTKR</sequence>
<proteinExistence type="predicted"/>
<accession>A0A919MT03</accession>
<comment type="caution">
    <text evidence="1">The sequence shown here is derived from an EMBL/GenBank/DDBJ whole genome shotgun (WGS) entry which is preliminary data.</text>
</comment>
<keyword evidence="2" id="KW-1185">Reference proteome</keyword>
<dbReference type="EMBL" id="BOMV01000065">
    <property type="protein sequence ID" value="GIE98751.1"/>
    <property type="molecule type" value="Genomic_DNA"/>
</dbReference>
<protein>
    <submittedName>
        <fullName evidence="1">Uncharacterized protein</fullName>
    </submittedName>
</protein>
<reference evidence="1" key="1">
    <citation type="submission" date="2021-01" db="EMBL/GenBank/DDBJ databases">
        <title>Whole genome shotgun sequence of Actinoplanes rishiriensis NBRC 108556.</title>
        <authorList>
            <person name="Komaki H."/>
            <person name="Tamura T."/>
        </authorList>
    </citation>
    <scope>NUCLEOTIDE SEQUENCE</scope>
    <source>
        <strain evidence="1">NBRC 108556</strain>
    </source>
</reference>
<dbReference type="AlphaFoldDB" id="A0A919MT03"/>
<dbReference type="Proteomes" id="UP000636960">
    <property type="component" value="Unassembled WGS sequence"/>
</dbReference>
<evidence type="ECO:0000313" key="1">
    <source>
        <dbReference type="EMBL" id="GIE98751.1"/>
    </source>
</evidence>
<dbReference type="Pfam" id="PF19707">
    <property type="entry name" value="DUF6204"/>
    <property type="match status" value="1"/>
</dbReference>
<organism evidence="1 2">
    <name type="scientific">Paractinoplanes rishiriensis</name>
    <dbReference type="NCBI Taxonomy" id="1050105"/>
    <lineage>
        <taxon>Bacteria</taxon>
        <taxon>Bacillati</taxon>
        <taxon>Actinomycetota</taxon>
        <taxon>Actinomycetes</taxon>
        <taxon>Micromonosporales</taxon>
        <taxon>Micromonosporaceae</taxon>
        <taxon>Paractinoplanes</taxon>
    </lineage>
</organism>
<name>A0A919MT03_9ACTN</name>